<evidence type="ECO:0000313" key="8">
    <source>
        <dbReference type="Ensembl" id="ENSSGRP00000021393.1"/>
    </source>
</evidence>
<keyword evidence="9" id="KW-1185">Reference proteome</keyword>
<evidence type="ECO:0000313" key="9">
    <source>
        <dbReference type="Proteomes" id="UP000472262"/>
    </source>
</evidence>
<keyword evidence="4" id="KW-0378">Hydrolase</keyword>
<keyword evidence="3" id="KW-0255">Endonuclease</keyword>
<evidence type="ECO:0000256" key="3">
    <source>
        <dbReference type="ARBA" id="ARBA00022759"/>
    </source>
</evidence>
<dbReference type="GO" id="GO:0003677">
    <property type="term" value="F:DNA binding"/>
    <property type="evidence" value="ECO:0007669"/>
    <property type="project" value="TreeGrafter"/>
</dbReference>
<dbReference type="AlphaFoldDB" id="A0A672LFE9"/>
<keyword evidence="5 6" id="KW-1015">Disulfide bond</keyword>
<evidence type="ECO:0000256" key="4">
    <source>
        <dbReference type="ARBA" id="ARBA00022801"/>
    </source>
</evidence>
<dbReference type="InParanoid" id="A0A672LFE9"/>
<feature type="domain" description="Endonuclease/exonuclease/phosphatase" evidence="7">
    <location>
        <begin position="24"/>
        <end position="211"/>
    </location>
</feature>
<dbReference type="GO" id="GO:0004530">
    <property type="term" value="F:deoxyribonuclease I activity"/>
    <property type="evidence" value="ECO:0007669"/>
    <property type="project" value="TreeGrafter"/>
</dbReference>
<dbReference type="InterPro" id="IPR033125">
    <property type="entry name" value="DNASE_I_2"/>
</dbReference>
<dbReference type="GO" id="GO:0006308">
    <property type="term" value="P:DNA catabolic process"/>
    <property type="evidence" value="ECO:0007669"/>
    <property type="project" value="InterPro"/>
</dbReference>
<evidence type="ECO:0000256" key="2">
    <source>
        <dbReference type="ARBA" id="ARBA00022722"/>
    </source>
</evidence>
<keyword evidence="2" id="KW-0540">Nuclease</keyword>
<proteinExistence type="inferred from homology"/>
<evidence type="ECO:0000256" key="5">
    <source>
        <dbReference type="ARBA" id="ARBA00023157"/>
    </source>
</evidence>
<dbReference type="PRINTS" id="PR00130">
    <property type="entry name" value="DNASEI"/>
</dbReference>
<dbReference type="PROSITE" id="PS00918">
    <property type="entry name" value="DNASE_I_2"/>
    <property type="match status" value="1"/>
</dbReference>
<dbReference type="PROSITE" id="PS00919">
    <property type="entry name" value="DNASE_I_1"/>
    <property type="match status" value="1"/>
</dbReference>
<dbReference type="InterPro" id="IPR005135">
    <property type="entry name" value="Endo/exonuclease/phosphatase"/>
</dbReference>
<reference evidence="8" key="1">
    <citation type="submission" date="2025-08" db="UniProtKB">
        <authorList>
            <consortium name="Ensembl"/>
        </authorList>
    </citation>
    <scope>IDENTIFICATION</scope>
</reference>
<dbReference type="InterPro" id="IPR036691">
    <property type="entry name" value="Endo/exonu/phosph_ase_sf"/>
</dbReference>
<organism evidence="8 9">
    <name type="scientific">Sinocyclocheilus grahami</name>
    <name type="common">Dianchi golden-line fish</name>
    <name type="synonym">Barbus grahami</name>
    <dbReference type="NCBI Taxonomy" id="75366"/>
    <lineage>
        <taxon>Eukaryota</taxon>
        <taxon>Metazoa</taxon>
        <taxon>Chordata</taxon>
        <taxon>Craniata</taxon>
        <taxon>Vertebrata</taxon>
        <taxon>Euteleostomi</taxon>
        <taxon>Actinopterygii</taxon>
        <taxon>Neopterygii</taxon>
        <taxon>Teleostei</taxon>
        <taxon>Ostariophysi</taxon>
        <taxon>Cypriniformes</taxon>
        <taxon>Cyprinidae</taxon>
        <taxon>Cyprininae</taxon>
        <taxon>Sinocyclocheilus</taxon>
    </lineage>
</organism>
<dbReference type="Ensembl" id="ENSSGRT00000023084.1">
    <property type="protein sequence ID" value="ENSSGRP00000021393.1"/>
    <property type="gene ID" value="ENSSGRG00000012790.1"/>
</dbReference>
<name>A0A672LFE9_SINGR</name>
<evidence type="ECO:0000259" key="7">
    <source>
        <dbReference type="Pfam" id="PF03372"/>
    </source>
</evidence>
<reference evidence="8" key="2">
    <citation type="submission" date="2025-09" db="UniProtKB">
        <authorList>
            <consortium name="Ensembl"/>
        </authorList>
    </citation>
    <scope>IDENTIFICATION</scope>
</reference>
<protein>
    <submittedName>
        <fullName evidence="8">Deoxyribonuclease I</fullName>
    </submittedName>
</protein>
<dbReference type="PANTHER" id="PTHR11371">
    <property type="entry name" value="DEOXYRIBONUCLEASE"/>
    <property type="match status" value="1"/>
</dbReference>
<comment type="similarity">
    <text evidence="1">Belongs to the DNase I family.</text>
</comment>
<accession>A0A672LFE9</accession>
<dbReference type="Gene3D" id="3.60.10.10">
    <property type="entry name" value="Endonuclease/exonuclease/phosphatase"/>
    <property type="match status" value="1"/>
</dbReference>
<sequence>MKIISTIGLLLVSVHIGSSFLIGAFNIKSFGDSKASNATLLDIITKVVHRYDIVLIQEVSDSDLSATKKLMQSVNGGSSPYEYQYIVSEPLVAVANSFQYDDGCESCGTDTFNREAFVVMFSSNKAVREFALIPQHTSPEVAVREVDALHDVVLNARQRLNTNLTILNIMLLGDFNAGCSYVSNSDWSKIHLRTDQSYTWLIPDSADTTVTHTNFTSDMMKGVSAGSVQVFDFIEAQGLSQSWALAVSDHFPVEVKFL</sequence>
<dbReference type="SUPFAM" id="SSF56219">
    <property type="entry name" value="DNase I-like"/>
    <property type="match status" value="1"/>
</dbReference>
<dbReference type="Proteomes" id="UP000472262">
    <property type="component" value="Unassembled WGS sequence"/>
</dbReference>
<feature type="disulfide bond" evidence="6">
    <location>
        <begin position="104"/>
        <end position="107"/>
    </location>
</feature>
<dbReference type="SMART" id="SM00476">
    <property type="entry name" value="DNaseIc"/>
    <property type="match status" value="1"/>
</dbReference>
<dbReference type="PANTHER" id="PTHR11371:SF29">
    <property type="entry name" value="DEOXYRIBONUCLEASE-1-LIKE 2"/>
    <property type="match status" value="1"/>
</dbReference>
<evidence type="ECO:0000256" key="1">
    <source>
        <dbReference type="ARBA" id="ARBA00007359"/>
    </source>
</evidence>
<dbReference type="InterPro" id="IPR016202">
    <property type="entry name" value="DNase_I"/>
</dbReference>
<dbReference type="GO" id="GO:0005634">
    <property type="term" value="C:nucleus"/>
    <property type="evidence" value="ECO:0007669"/>
    <property type="project" value="TreeGrafter"/>
</dbReference>
<dbReference type="PIRSF" id="PIRSF000988">
    <property type="entry name" value="DNase_I_euk"/>
    <property type="match status" value="1"/>
</dbReference>
<dbReference type="OMA" id="LTNSYHY"/>
<evidence type="ECO:0000256" key="6">
    <source>
        <dbReference type="PIRSR" id="PIRSR000988-2"/>
    </source>
</evidence>
<dbReference type="Pfam" id="PF03372">
    <property type="entry name" value="Exo_endo_phos"/>
    <property type="match status" value="1"/>
</dbReference>
<dbReference type="InterPro" id="IPR018057">
    <property type="entry name" value="Deoxyribonuclease-1_AS"/>
</dbReference>